<comment type="caution">
    <text evidence="1">The sequence shown here is derived from an EMBL/GenBank/DDBJ whole genome shotgun (WGS) entry which is preliminary data.</text>
</comment>
<keyword evidence="2" id="KW-1185">Reference proteome</keyword>
<sequence length="114" mass="12164">MTTPFTLTTTPDHTTVVLDGVDLSGDVEAVELSIAPGRPAHLILHIPTTGTISGEGAVTVVREPTDDELRERLASWLGELDPVAVDAAVRPRLRGMRDSYAEHVLAILRESLGG</sequence>
<dbReference type="RefSeq" id="WP_179914438.1">
    <property type="nucleotide sequence ID" value="NZ_JACBYE010000061.1"/>
</dbReference>
<dbReference type="AlphaFoldDB" id="A0A853EX55"/>
<protein>
    <submittedName>
        <fullName evidence="1">Uncharacterized protein</fullName>
    </submittedName>
</protein>
<dbReference type="EMBL" id="JACBYE010000061">
    <property type="protein sequence ID" value="NYS95227.1"/>
    <property type="molecule type" value="Genomic_DNA"/>
</dbReference>
<gene>
    <name evidence="1" type="ORF">HZZ10_17060</name>
</gene>
<evidence type="ECO:0000313" key="2">
    <source>
        <dbReference type="Proteomes" id="UP000561011"/>
    </source>
</evidence>
<dbReference type="Proteomes" id="UP000561011">
    <property type="component" value="Unassembled WGS sequence"/>
</dbReference>
<name>A0A853EX55_9MICO</name>
<organism evidence="1 2">
    <name type="scientific">Sanguibacter inulinus</name>
    <dbReference type="NCBI Taxonomy" id="60922"/>
    <lineage>
        <taxon>Bacteria</taxon>
        <taxon>Bacillati</taxon>
        <taxon>Actinomycetota</taxon>
        <taxon>Actinomycetes</taxon>
        <taxon>Micrococcales</taxon>
        <taxon>Sanguibacteraceae</taxon>
        <taxon>Sanguibacter</taxon>
    </lineage>
</organism>
<reference evidence="1 2" key="1">
    <citation type="submission" date="2020-07" db="EMBL/GenBank/DDBJ databases">
        <title>MOT database genomes.</title>
        <authorList>
            <person name="Joseph S."/>
            <person name="Aduse-Opoku J."/>
            <person name="Hashim A."/>
            <person name="Wade W."/>
            <person name="Curtis M."/>
        </authorList>
    </citation>
    <scope>NUCLEOTIDE SEQUENCE [LARGE SCALE GENOMIC DNA]</scope>
    <source>
        <strain evidence="1 2">DSM 100099</strain>
    </source>
</reference>
<proteinExistence type="predicted"/>
<evidence type="ECO:0000313" key="1">
    <source>
        <dbReference type="EMBL" id="NYS95227.1"/>
    </source>
</evidence>
<accession>A0A853EX55</accession>